<keyword evidence="7" id="KW-0479">Metal-binding</keyword>
<feature type="compositionally biased region" description="Pro residues" evidence="8">
    <location>
        <begin position="18"/>
        <end position="29"/>
    </location>
</feature>
<feature type="region of interest" description="Disordered" evidence="8">
    <location>
        <begin position="1"/>
        <end position="96"/>
    </location>
</feature>
<keyword evidence="7" id="KW-0378">Hydrolase</keyword>
<dbReference type="AlphaFoldDB" id="A0AAN6REK8"/>
<evidence type="ECO:0000256" key="6">
    <source>
        <dbReference type="ARBA" id="ARBA00048124"/>
    </source>
</evidence>
<dbReference type="PANTHER" id="PTHR12395">
    <property type="entry name" value="DOM-3 RELATED"/>
    <property type="match status" value="1"/>
</dbReference>
<evidence type="ECO:0000256" key="4">
    <source>
        <dbReference type="ARBA" id="ARBA00044692"/>
    </source>
</evidence>
<dbReference type="InterPro" id="IPR039039">
    <property type="entry name" value="RAI1-like_fam"/>
</dbReference>
<evidence type="ECO:0000256" key="8">
    <source>
        <dbReference type="SAM" id="MobiDB-lite"/>
    </source>
</evidence>
<comment type="cofactor">
    <cofactor evidence="1 7">
        <name>a divalent metal cation</name>
        <dbReference type="ChEBI" id="CHEBI:60240"/>
    </cofactor>
</comment>
<organism evidence="10 11">
    <name type="scientific">Pseudopithomyces chartarum</name>
    <dbReference type="NCBI Taxonomy" id="1892770"/>
    <lineage>
        <taxon>Eukaryota</taxon>
        <taxon>Fungi</taxon>
        <taxon>Dikarya</taxon>
        <taxon>Ascomycota</taxon>
        <taxon>Pezizomycotina</taxon>
        <taxon>Dothideomycetes</taxon>
        <taxon>Pleosporomycetidae</taxon>
        <taxon>Pleosporales</taxon>
        <taxon>Massarineae</taxon>
        <taxon>Didymosphaeriaceae</taxon>
        <taxon>Pseudopithomyces</taxon>
    </lineage>
</organism>
<name>A0AAN6REK8_9PLEO</name>
<dbReference type="Pfam" id="PF08652">
    <property type="entry name" value="RAI1"/>
    <property type="match status" value="1"/>
</dbReference>
<evidence type="ECO:0000313" key="11">
    <source>
        <dbReference type="Proteomes" id="UP001280581"/>
    </source>
</evidence>
<dbReference type="Proteomes" id="UP001280581">
    <property type="component" value="Unassembled WGS sequence"/>
</dbReference>
<dbReference type="EMBL" id="WVTA01000014">
    <property type="protein sequence ID" value="KAK3202490.1"/>
    <property type="molecule type" value="Genomic_DNA"/>
</dbReference>
<comment type="function">
    <text evidence="5">Decapping enzyme for NAD-capped RNAs: specifically hydrolyzes the nicotinamide adenine dinucleotide (NAD) cap from a subset of RNAs by removing the entire NAD moiety from the 5'-end of an NAD-capped RNA. The NAD-cap is present at the 5'-end of some RNAs and snoRNAs. In contrast to the canonical 5'-end N7 methylguanosine (m7G) cap, the NAD cap promotes mRNA decay. Also acts as a non-canonical decapping enzyme that removes the entire cap structure of m7G capped or incompletely capped RNAs. Has decapping activity toward incomplete 5'-end m7G cap mRNAs such as unmethylated 5'-end-capped RNA (cap0), while it has no activity toward 2'-O-ribose methylated m7G cap (cap1). Also possesses RNA 5'-pyrophosphohydrolase activity by hydrolyzing the 5'-end triphosphate to release pyrophosphates. Stimulates exoribonuclease activity of Rat1, allowing it to degrade RNAs with stable secondary structure more effectively.</text>
</comment>
<dbReference type="InterPro" id="IPR013961">
    <property type="entry name" value="RAI1"/>
</dbReference>
<evidence type="ECO:0000256" key="1">
    <source>
        <dbReference type="ARBA" id="ARBA00001968"/>
    </source>
</evidence>
<dbReference type="GO" id="GO:0110155">
    <property type="term" value="P:NAD-cap decapping"/>
    <property type="evidence" value="ECO:0007669"/>
    <property type="project" value="TreeGrafter"/>
</dbReference>
<dbReference type="PANTHER" id="PTHR12395:SF9">
    <property type="entry name" value="DECAPPING AND EXORIBONUCLEASE PROTEIN"/>
    <property type="match status" value="1"/>
</dbReference>
<dbReference type="GO" id="GO:0005634">
    <property type="term" value="C:nucleus"/>
    <property type="evidence" value="ECO:0007669"/>
    <property type="project" value="UniProtKB-SubCell"/>
</dbReference>
<comment type="similarity">
    <text evidence="2 7">Belongs to the DXO/Dom3Z family.</text>
</comment>
<feature type="domain" description="RAI1-like" evidence="9">
    <location>
        <begin position="102"/>
        <end position="364"/>
    </location>
</feature>
<comment type="subcellular location">
    <subcellularLocation>
        <location evidence="7">Nucleus</location>
    </subcellularLocation>
</comment>
<feature type="compositionally biased region" description="Pro residues" evidence="8">
    <location>
        <begin position="56"/>
        <end position="69"/>
    </location>
</feature>
<comment type="catalytic activity">
    <reaction evidence="3">
        <text>a 5'-end (N(7)-methyl 5'-triphosphoguanosine)-ribonucleoside-ribonucleotide in mRNA + H2O = a (N(7)-methyl 5'-triphosphoguanosine)-nucleoside + a 5'-end phospho-ribonucleoside in mRNA + H(+)</text>
        <dbReference type="Rhea" id="RHEA:66928"/>
        <dbReference type="Rhea" id="RHEA-COMP:15692"/>
        <dbReference type="Rhea" id="RHEA-COMP:17313"/>
        <dbReference type="ChEBI" id="CHEBI:15377"/>
        <dbReference type="ChEBI" id="CHEBI:15378"/>
        <dbReference type="ChEBI" id="CHEBI:138282"/>
        <dbReference type="ChEBI" id="CHEBI:172876"/>
        <dbReference type="ChEBI" id="CHEBI:172877"/>
    </reaction>
    <physiologicalReaction direction="left-to-right" evidence="3">
        <dbReference type="Rhea" id="RHEA:66929"/>
    </physiologicalReaction>
</comment>
<keyword evidence="7" id="KW-0694">RNA-binding</keyword>
<evidence type="ECO:0000256" key="3">
    <source>
        <dbReference type="ARBA" id="ARBA00044676"/>
    </source>
</evidence>
<evidence type="ECO:0000256" key="7">
    <source>
        <dbReference type="RuleBase" id="RU367113"/>
    </source>
</evidence>
<gene>
    <name evidence="10" type="ORF">GRF29_161g1398596</name>
</gene>
<proteinExistence type="inferred from homology"/>
<keyword evidence="7" id="KW-0547">Nucleotide-binding</keyword>
<keyword evidence="7" id="KW-0539">Nucleus</keyword>
<reference evidence="10 11" key="1">
    <citation type="submission" date="2021-02" db="EMBL/GenBank/DDBJ databases">
        <title>Genome assembly of Pseudopithomyces chartarum.</title>
        <authorList>
            <person name="Jauregui R."/>
            <person name="Singh J."/>
            <person name="Voisey C."/>
        </authorList>
    </citation>
    <scope>NUCLEOTIDE SEQUENCE [LARGE SCALE GENOMIC DNA]</scope>
    <source>
        <strain evidence="10 11">AGR01</strain>
    </source>
</reference>
<dbReference type="GO" id="GO:0034353">
    <property type="term" value="F:mRNA 5'-diphosphatase activity"/>
    <property type="evidence" value="ECO:0007669"/>
    <property type="project" value="TreeGrafter"/>
</dbReference>
<comment type="catalytic activity">
    <reaction evidence="4">
        <text>a 5'-end triphospho-ribonucleoside in mRNA + H2O = a 5'-end phospho-ribonucleoside in mRNA + diphosphate + H(+)</text>
        <dbReference type="Rhea" id="RHEA:78683"/>
        <dbReference type="Rhea" id="RHEA-COMP:15692"/>
        <dbReference type="Rhea" id="RHEA-COMP:17164"/>
        <dbReference type="ChEBI" id="CHEBI:15377"/>
        <dbReference type="ChEBI" id="CHEBI:15378"/>
        <dbReference type="ChEBI" id="CHEBI:33019"/>
        <dbReference type="ChEBI" id="CHEBI:138282"/>
        <dbReference type="ChEBI" id="CHEBI:167618"/>
    </reaction>
    <physiologicalReaction direction="left-to-right" evidence="4">
        <dbReference type="Rhea" id="RHEA:78684"/>
    </physiologicalReaction>
</comment>
<dbReference type="GO" id="GO:0003723">
    <property type="term" value="F:RNA binding"/>
    <property type="evidence" value="ECO:0007669"/>
    <property type="project" value="UniProtKB-KW"/>
</dbReference>
<protein>
    <recommendedName>
        <fullName evidence="7">Decapping nuclease</fullName>
        <ecNumber evidence="7">3.6.1.-</ecNumber>
    </recommendedName>
</protein>
<keyword evidence="7" id="KW-0540">Nuclease</keyword>
<evidence type="ECO:0000313" key="10">
    <source>
        <dbReference type="EMBL" id="KAK3202490.1"/>
    </source>
</evidence>
<dbReference type="EC" id="3.6.1.-" evidence="7"/>
<comment type="catalytic activity">
    <reaction evidence="6">
        <text>a 5'-end NAD(+)-phospho-ribonucleoside in mRNA + H2O = a 5'-end phospho-ribonucleoside in mRNA + NAD(+) + H(+)</text>
        <dbReference type="Rhea" id="RHEA:60880"/>
        <dbReference type="Rhea" id="RHEA-COMP:15692"/>
        <dbReference type="Rhea" id="RHEA-COMP:15698"/>
        <dbReference type="ChEBI" id="CHEBI:15377"/>
        <dbReference type="ChEBI" id="CHEBI:15378"/>
        <dbReference type="ChEBI" id="CHEBI:57540"/>
        <dbReference type="ChEBI" id="CHEBI:138282"/>
        <dbReference type="ChEBI" id="CHEBI:144029"/>
    </reaction>
    <physiologicalReaction direction="left-to-right" evidence="6">
        <dbReference type="Rhea" id="RHEA:60881"/>
    </physiologicalReaction>
</comment>
<evidence type="ECO:0000256" key="5">
    <source>
        <dbReference type="ARBA" id="ARBA00046211"/>
    </source>
</evidence>
<evidence type="ECO:0000259" key="9">
    <source>
        <dbReference type="Pfam" id="PF08652"/>
    </source>
</evidence>
<dbReference type="GO" id="GO:0000956">
    <property type="term" value="P:nuclear-transcribed mRNA catabolic process"/>
    <property type="evidence" value="ECO:0007669"/>
    <property type="project" value="TreeGrafter"/>
</dbReference>
<sequence>MDSQAQAKQDAHDMAHPAPVPNSLPPRPARAPSTSPDRSPPRKRPRTQAIRRAAPAPAPPPSTIPPPLPSSTSTKDFAVTKPPSRFPIQPLNRFHGPSARIKRPQEVAHFSYDDTHIYRPDDSSLTYYHRPTLGSDLKAGFSSFNHYEDTEDPHLDSLLRAVASAERVAGEKIEAHIVTWRGMMTKLLTAPFDAFAEFEMRCTLLDGCIYLEEDFSAKQKSRENEAKRPPRGHNPNLPDHAMMSYWGYKFETLSMLPVPPGEETPQALDTRATTPVSNHAQYCSIVSTSLGPHTLLLGGEVDGLSAPRIPSSPPPWVELKTSEELPASPSHRDILRFERKLLKFWAQSFLLGVPRIVIGWRTSQPLQDFYQS</sequence>
<keyword evidence="11" id="KW-1185">Reference proteome</keyword>
<dbReference type="GO" id="GO:0004518">
    <property type="term" value="F:nuclease activity"/>
    <property type="evidence" value="ECO:0007669"/>
    <property type="project" value="UniProtKB-KW"/>
</dbReference>
<evidence type="ECO:0000256" key="2">
    <source>
        <dbReference type="ARBA" id="ARBA00006562"/>
    </source>
</evidence>
<accession>A0AAN6REK8</accession>
<dbReference type="GO" id="GO:0000166">
    <property type="term" value="F:nucleotide binding"/>
    <property type="evidence" value="ECO:0007669"/>
    <property type="project" value="UniProtKB-KW"/>
</dbReference>
<dbReference type="GO" id="GO:0005829">
    <property type="term" value="C:cytosol"/>
    <property type="evidence" value="ECO:0007669"/>
    <property type="project" value="TreeGrafter"/>
</dbReference>
<dbReference type="GO" id="GO:0046872">
    <property type="term" value="F:metal ion binding"/>
    <property type="evidence" value="ECO:0007669"/>
    <property type="project" value="UniProtKB-KW"/>
</dbReference>
<comment type="caution">
    <text evidence="10">The sequence shown here is derived from an EMBL/GenBank/DDBJ whole genome shotgun (WGS) entry which is preliminary data.</text>
</comment>